<feature type="transmembrane region" description="Helical" evidence="1">
    <location>
        <begin position="89"/>
        <end position="110"/>
    </location>
</feature>
<dbReference type="InterPro" id="IPR000326">
    <property type="entry name" value="PAP2/HPO"/>
</dbReference>
<name>A0A0K8MHC6_9LACO</name>
<sequence>MIINVENKQGRRAVFATLLLIILAVLIGTNASFPGQMDESIRSFMADIQTNYGDAIMSAATFLGSPLMSLLYAIILAIVLLLANLRLPALWVILTAFGGVVVTQIVKVIVHRERPIGHLLSDTGSSFPSQHVAAIWVTIFIMFLLVTPNINSAVLRIVAKWLMITLALMTMLSRMYFSAHFFSDTIAGFLLAYAWVILCASLYPAIATYLKNHFWIFKDQEA</sequence>
<evidence type="ECO:0000256" key="1">
    <source>
        <dbReference type="SAM" id="Phobius"/>
    </source>
</evidence>
<keyword evidence="1" id="KW-1133">Transmembrane helix</keyword>
<feature type="transmembrane region" description="Helical" evidence="1">
    <location>
        <begin position="189"/>
        <end position="210"/>
    </location>
</feature>
<feature type="transmembrane region" description="Helical" evidence="1">
    <location>
        <begin position="55"/>
        <end position="82"/>
    </location>
</feature>
<keyword evidence="1" id="KW-0812">Transmembrane</keyword>
<protein>
    <submittedName>
        <fullName evidence="3">Membrane-associated phospholipid phosphatase</fullName>
    </submittedName>
</protein>
<accession>A0A0K8MHC6</accession>
<dbReference type="OrthoDB" id="9789113at2"/>
<evidence type="ECO:0000313" key="4">
    <source>
        <dbReference type="Proteomes" id="UP000253891"/>
    </source>
</evidence>
<dbReference type="SUPFAM" id="SSF48317">
    <property type="entry name" value="Acid phosphatase/Vanadium-dependent haloperoxidase"/>
    <property type="match status" value="1"/>
</dbReference>
<feature type="transmembrane region" description="Helical" evidence="1">
    <location>
        <begin position="130"/>
        <end position="146"/>
    </location>
</feature>
<dbReference type="CDD" id="cd03392">
    <property type="entry name" value="PAP2_like_2"/>
    <property type="match status" value="1"/>
</dbReference>
<organism evidence="3 4">
    <name type="scientific">Fructobacillus ficulneus</name>
    <dbReference type="NCBI Taxonomy" id="157463"/>
    <lineage>
        <taxon>Bacteria</taxon>
        <taxon>Bacillati</taxon>
        <taxon>Bacillota</taxon>
        <taxon>Bacilli</taxon>
        <taxon>Lactobacillales</taxon>
        <taxon>Lactobacillaceae</taxon>
        <taxon>Fructobacillus</taxon>
    </lineage>
</organism>
<dbReference type="SMART" id="SM00014">
    <property type="entry name" value="acidPPc"/>
    <property type="match status" value="1"/>
</dbReference>
<dbReference type="PANTHER" id="PTHR14969">
    <property type="entry name" value="SPHINGOSINE-1-PHOSPHATE PHOSPHOHYDROLASE"/>
    <property type="match status" value="1"/>
</dbReference>
<keyword evidence="1" id="KW-0472">Membrane</keyword>
<reference evidence="3 4" key="1">
    <citation type="journal article" date="2015" name="BMC Genomics">
        <title>Comparative genomics of Fructobacillus spp. and Leuconostoc spp. reveals niche-specific evolution of Fructobacillus spp.</title>
        <authorList>
            <person name="Endo A."/>
            <person name="Tanizawa Y."/>
            <person name="Tanaka N."/>
            <person name="Maeno S."/>
            <person name="Kumar H."/>
            <person name="Shiwa Y."/>
            <person name="Okada S."/>
            <person name="Yoshikawa H."/>
            <person name="Dicks L."/>
            <person name="Nakagawa J."/>
            <person name="Arita M."/>
        </authorList>
    </citation>
    <scope>NUCLEOTIDE SEQUENCE [LARGE SCALE GENOMIC DNA]</scope>
    <source>
        <strain evidence="3 4">JCM 12225</strain>
    </source>
</reference>
<dbReference type="Proteomes" id="UP000253891">
    <property type="component" value="Unassembled WGS sequence"/>
</dbReference>
<evidence type="ECO:0000259" key="2">
    <source>
        <dbReference type="SMART" id="SM00014"/>
    </source>
</evidence>
<dbReference type="InterPro" id="IPR036938">
    <property type="entry name" value="PAP2/HPO_sf"/>
</dbReference>
<keyword evidence="4" id="KW-1185">Reference proteome</keyword>
<proteinExistence type="predicted"/>
<feature type="transmembrane region" description="Helical" evidence="1">
    <location>
        <begin position="158"/>
        <end position="177"/>
    </location>
</feature>
<dbReference type="STRING" id="157463.GCA_001047075_00794"/>
<dbReference type="RefSeq" id="WP_061993251.1">
    <property type="nucleotide sequence ID" value="NZ_DF968001.1"/>
</dbReference>
<feature type="domain" description="Phosphatidic acid phosphatase type 2/haloperoxidase" evidence="2">
    <location>
        <begin position="92"/>
        <end position="200"/>
    </location>
</feature>
<dbReference type="PANTHER" id="PTHR14969:SF13">
    <property type="entry name" value="AT30094P"/>
    <property type="match status" value="1"/>
</dbReference>
<dbReference type="Pfam" id="PF01569">
    <property type="entry name" value="PAP2"/>
    <property type="match status" value="1"/>
</dbReference>
<evidence type="ECO:0000313" key="3">
    <source>
        <dbReference type="EMBL" id="GAO99877.1"/>
    </source>
</evidence>
<dbReference type="AlphaFoldDB" id="A0A0K8MHC6"/>
<dbReference type="EMBL" id="DF968001">
    <property type="protein sequence ID" value="GAO99877.1"/>
    <property type="molecule type" value="Genomic_DNA"/>
</dbReference>
<gene>
    <name evidence="3" type="primary">pgpB2</name>
    <name evidence="3" type="ORF">FFIC_241550</name>
</gene>
<dbReference type="Gene3D" id="1.20.144.10">
    <property type="entry name" value="Phosphatidic acid phosphatase type 2/haloperoxidase"/>
    <property type="match status" value="2"/>
</dbReference>